<dbReference type="PANTHER" id="PTHR23266">
    <property type="entry name" value="IMMUNOGLOBULIN HEAVY CHAIN"/>
    <property type="match status" value="1"/>
</dbReference>
<dbReference type="Pfam" id="PF07686">
    <property type="entry name" value="V-set"/>
    <property type="match status" value="1"/>
</dbReference>
<keyword evidence="3" id="KW-1280">Immunoglobulin</keyword>
<evidence type="ECO:0000259" key="5">
    <source>
        <dbReference type="SMART" id="SM00406"/>
    </source>
</evidence>
<feature type="domain" description="Immunoglobulin V-set" evidence="5">
    <location>
        <begin position="3"/>
        <end position="89"/>
    </location>
</feature>
<dbReference type="AlphaFoldDB" id="A0A8C3FKA4"/>
<dbReference type="GO" id="GO:0005576">
    <property type="term" value="C:extracellular region"/>
    <property type="evidence" value="ECO:0007669"/>
    <property type="project" value="UniProtKB-ARBA"/>
</dbReference>
<evidence type="ECO:0000313" key="7">
    <source>
        <dbReference type="Proteomes" id="UP000694380"/>
    </source>
</evidence>
<dbReference type="GeneTree" id="ENSGT01030000234536"/>
<evidence type="ECO:0000256" key="3">
    <source>
        <dbReference type="ARBA" id="ARBA00043265"/>
    </source>
</evidence>
<protein>
    <recommendedName>
        <fullName evidence="5">Immunoglobulin V-set domain-containing protein</fullName>
    </recommendedName>
</protein>
<dbReference type="GO" id="GO:0002250">
    <property type="term" value="P:adaptive immune response"/>
    <property type="evidence" value="ECO:0007669"/>
    <property type="project" value="UniProtKB-KW"/>
</dbReference>
<dbReference type="SUPFAM" id="SSF48726">
    <property type="entry name" value="Immunoglobulin"/>
    <property type="match status" value="1"/>
</dbReference>
<dbReference type="GO" id="GO:0019814">
    <property type="term" value="C:immunoglobulin complex"/>
    <property type="evidence" value="ECO:0007669"/>
    <property type="project" value="UniProtKB-KW"/>
</dbReference>
<proteinExistence type="predicted"/>
<organism evidence="6 7">
    <name type="scientific">Chrysemys picta bellii</name>
    <name type="common">Western painted turtle</name>
    <name type="synonym">Emys bellii</name>
    <dbReference type="NCBI Taxonomy" id="8478"/>
    <lineage>
        <taxon>Eukaryota</taxon>
        <taxon>Metazoa</taxon>
        <taxon>Chordata</taxon>
        <taxon>Craniata</taxon>
        <taxon>Vertebrata</taxon>
        <taxon>Euteleostomi</taxon>
        <taxon>Archelosauria</taxon>
        <taxon>Testudinata</taxon>
        <taxon>Testudines</taxon>
        <taxon>Cryptodira</taxon>
        <taxon>Durocryptodira</taxon>
        <taxon>Testudinoidea</taxon>
        <taxon>Emydidae</taxon>
        <taxon>Chrysemys</taxon>
    </lineage>
</organism>
<dbReference type="Proteomes" id="UP000694380">
    <property type="component" value="Unplaced"/>
</dbReference>
<dbReference type="InterPro" id="IPR036179">
    <property type="entry name" value="Ig-like_dom_sf"/>
</dbReference>
<feature type="region of interest" description="Disordered" evidence="4">
    <location>
        <begin position="120"/>
        <end position="151"/>
    </location>
</feature>
<reference evidence="6" key="1">
    <citation type="submission" date="2025-08" db="UniProtKB">
        <authorList>
            <consortium name="Ensembl"/>
        </authorList>
    </citation>
    <scope>IDENTIFICATION</scope>
</reference>
<evidence type="ECO:0000313" key="6">
    <source>
        <dbReference type="Ensembl" id="ENSCPBP00000007003.1"/>
    </source>
</evidence>
<dbReference type="Ensembl" id="ENSCPBT00000008442.1">
    <property type="protein sequence ID" value="ENSCPBP00000007003.1"/>
    <property type="gene ID" value="ENSCPBG00000005520.1"/>
</dbReference>
<dbReference type="SMART" id="SM00406">
    <property type="entry name" value="IGv"/>
    <property type="match status" value="1"/>
</dbReference>
<keyword evidence="7" id="KW-1185">Reference proteome</keyword>
<evidence type="ECO:0000256" key="2">
    <source>
        <dbReference type="ARBA" id="ARBA00023130"/>
    </source>
</evidence>
<dbReference type="Gene3D" id="2.60.40.10">
    <property type="entry name" value="Immunoglobulins"/>
    <property type="match status" value="1"/>
</dbReference>
<dbReference type="OMA" id="TLKCAPR"/>
<keyword evidence="2" id="KW-1064">Adaptive immunity</keyword>
<dbReference type="InterPro" id="IPR050199">
    <property type="entry name" value="IgHV"/>
</dbReference>
<dbReference type="InterPro" id="IPR013783">
    <property type="entry name" value="Ig-like_fold"/>
</dbReference>
<evidence type="ECO:0000256" key="4">
    <source>
        <dbReference type="SAM" id="MobiDB-lite"/>
    </source>
</evidence>
<dbReference type="InterPro" id="IPR013106">
    <property type="entry name" value="Ig_V-set"/>
</dbReference>
<evidence type="ECO:0000256" key="1">
    <source>
        <dbReference type="ARBA" id="ARBA00022859"/>
    </source>
</evidence>
<name>A0A8C3FKA4_CHRPI</name>
<sequence length="176" mass="18859">ADTLHLQESGPGVVKPGETSYYWSWVRQPPGKGLEWMGIIRHTVNGGSTEYNSAFTPHVTITRDTSKDEVYLQLGSRTAADTSTYYCARHTVTQSKAGTGTEMGSGFLNNQPSATLGLGPRGGDRQGIADSGISGATPVSPLHPTPSHPVPSRNFKHFSSLCCTLKCAPRDSPRLE</sequence>
<keyword evidence="1" id="KW-0391">Immunity</keyword>
<reference evidence="6" key="2">
    <citation type="submission" date="2025-09" db="UniProtKB">
        <authorList>
            <consortium name="Ensembl"/>
        </authorList>
    </citation>
    <scope>IDENTIFICATION</scope>
</reference>
<accession>A0A8C3FKA4</accession>